<accession>A0AB34C8N5</accession>
<dbReference type="RefSeq" id="WP_150051506.1">
    <property type="nucleotide sequence ID" value="NZ_VWPC01000012.1"/>
</dbReference>
<gene>
    <name evidence="1" type="ORF">F2A38_15745</name>
</gene>
<protein>
    <submittedName>
        <fullName evidence="1">Uncharacterized protein</fullName>
    </submittedName>
</protein>
<proteinExistence type="predicted"/>
<dbReference type="Proteomes" id="UP000323924">
    <property type="component" value="Unassembled WGS sequence"/>
</dbReference>
<organism evidence="1 2">
    <name type="scientific">Pseudomonas chlororaphis</name>
    <dbReference type="NCBI Taxonomy" id="587753"/>
    <lineage>
        <taxon>Bacteria</taxon>
        <taxon>Pseudomonadati</taxon>
        <taxon>Pseudomonadota</taxon>
        <taxon>Gammaproteobacteria</taxon>
        <taxon>Pseudomonadales</taxon>
        <taxon>Pseudomonadaceae</taxon>
        <taxon>Pseudomonas</taxon>
    </lineage>
</organism>
<evidence type="ECO:0000313" key="1">
    <source>
        <dbReference type="EMBL" id="KAA5841984.1"/>
    </source>
</evidence>
<sequence>MALTENTRPYEVLLRIHSDGTVGAQKQSITEISRNGEVITAVVNPPEELSESEMALAQQLANEV</sequence>
<evidence type="ECO:0000313" key="2">
    <source>
        <dbReference type="Proteomes" id="UP000323924"/>
    </source>
</evidence>
<name>A0AB34C8N5_9PSED</name>
<comment type="caution">
    <text evidence="1">The sequence shown here is derived from an EMBL/GenBank/DDBJ whole genome shotgun (WGS) entry which is preliminary data.</text>
</comment>
<dbReference type="AlphaFoldDB" id="A0AB34C8N5"/>
<dbReference type="EMBL" id="VWPC01000012">
    <property type="protein sequence ID" value="KAA5841984.1"/>
    <property type="molecule type" value="Genomic_DNA"/>
</dbReference>
<reference evidence="1 2" key="1">
    <citation type="submission" date="2019-09" db="EMBL/GenBank/DDBJ databases">
        <authorList>
            <person name="Vacheron J."/>
            <person name="Dubost A."/>
            <person name="Prigent-Combaret C."/>
            <person name="Muller D."/>
        </authorList>
    </citation>
    <scope>NUCLEOTIDE SEQUENCE [LARGE SCALE GENOMIC DNA]</scope>
    <source>
        <strain evidence="1 2">JV497</strain>
    </source>
</reference>